<name>A0A8K1G5C7_9PASS</name>
<gene>
    <name evidence="2" type="ORF">HGM15179_015321</name>
</gene>
<feature type="domain" description="Reverse transcriptase" evidence="1">
    <location>
        <begin position="8"/>
        <end position="80"/>
    </location>
</feature>
<comment type="caution">
    <text evidence="2">The sequence shown here is derived from an EMBL/GenBank/DDBJ whole genome shotgun (WGS) entry which is preliminary data.</text>
</comment>
<organism evidence="2 3">
    <name type="scientific">Zosterops borbonicus</name>
    <dbReference type="NCBI Taxonomy" id="364589"/>
    <lineage>
        <taxon>Eukaryota</taxon>
        <taxon>Metazoa</taxon>
        <taxon>Chordata</taxon>
        <taxon>Craniata</taxon>
        <taxon>Vertebrata</taxon>
        <taxon>Euteleostomi</taxon>
        <taxon>Archelosauria</taxon>
        <taxon>Archosauria</taxon>
        <taxon>Dinosauria</taxon>
        <taxon>Saurischia</taxon>
        <taxon>Theropoda</taxon>
        <taxon>Coelurosauria</taxon>
        <taxon>Aves</taxon>
        <taxon>Neognathae</taxon>
        <taxon>Neoaves</taxon>
        <taxon>Telluraves</taxon>
        <taxon>Australaves</taxon>
        <taxon>Passeriformes</taxon>
        <taxon>Sylvioidea</taxon>
        <taxon>Zosteropidae</taxon>
        <taxon>Zosterops</taxon>
    </lineage>
</organism>
<dbReference type="PANTHER" id="PTHR33332">
    <property type="entry name" value="REVERSE TRANSCRIPTASE DOMAIN-CONTAINING PROTEIN"/>
    <property type="match status" value="1"/>
</dbReference>
<keyword evidence="3" id="KW-1185">Reference proteome</keyword>
<dbReference type="EMBL" id="SWJQ01000667">
    <property type="protein sequence ID" value="TRZ11785.1"/>
    <property type="molecule type" value="Genomic_DNA"/>
</dbReference>
<dbReference type="AlphaFoldDB" id="A0A8K1G5C7"/>
<protein>
    <recommendedName>
        <fullName evidence="1">Reverse transcriptase domain-containing protein</fullName>
    </recommendedName>
</protein>
<evidence type="ECO:0000313" key="3">
    <source>
        <dbReference type="Proteomes" id="UP000796761"/>
    </source>
</evidence>
<dbReference type="InterPro" id="IPR000477">
    <property type="entry name" value="RT_dom"/>
</dbReference>
<dbReference type="Proteomes" id="UP000796761">
    <property type="component" value="Unassembled WGS sequence"/>
</dbReference>
<accession>A0A8K1G5C7</accession>
<evidence type="ECO:0000259" key="1">
    <source>
        <dbReference type="Pfam" id="PF00078"/>
    </source>
</evidence>
<evidence type="ECO:0000313" key="2">
    <source>
        <dbReference type="EMBL" id="TRZ11785.1"/>
    </source>
</evidence>
<sequence>MCSTRLDKHTMAWLSSWLMGETERVKVNGVTSDWRPLTSEVPLGSILGPVLFNIFMYGLDAGVEGIPWIECTLIKFADDTKMRDALDTPESGDAIQRNLNKRSESDQRYEIRDLKALSVRIQK</sequence>
<proteinExistence type="predicted"/>
<reference evidence="2" key="1">
    <citation type="submission" date="2019-04" db="EMBL/GenBank/DDBJ databases">
        <title>Genome assembly of Zosterops borbonicus 15179.</title>
        <authorList>
            <person name="Leroy T."/>
            <person name="Anselmetti Y."/>
            <person name="Tilak M.-K."/>
            <person name="Nabholz B."/>
        </authorList>
    </citation>
    <scope>NUCLEOTIDE SEQUENCE</scope>
    <source>
        <strain evidence="2">HGM_15179</strain>
        <tissue evidence="2">Muscle</tissue>
    </source>
</reference>
<dbReference type="OrthoDB" id="416454at2759"/>
<dbReference type="Pfam" id="PF00078">
    <property type="entry name" value="RVT_1"/>
    <property type="match status" value="1"/>
</dbReference>